<dbReference type="RefSeq" id="WP_155223036.1">
    <property type="nucleotide sequence ID" value="NZ_CAJJOK010000023.1"/>
</dbReference>
<dbReference type="AlphaFoldDB" id="A0A9X4XF87"/>
<evidence type="ECO:0000313" key="1">
    <source>
        <dbReference type="EMBL" id="MTK22266.1"/>
    </source>
</evidence>
<dbReference type="EMBL" id="WMQE01000033">
    <property type="protein sequence ID" value="MTK22266.1"/>
    <property type="molecule type" value="Genomic_DNA"/>
</dbReference>
<dbReference type="Proteomes" id="UP000487649">
    <property type="component" value="Unassembled WGS sequence"/>
</dbReference>
<comment type="caution">
    <text evidence="1">The sequence shown here is derived from an EMBL/GenBank/DDBJ whole genome shotgun (WGS) entry which is preliminary data.</text>
</comment>
<accession>A0A9X4XF87</accession>
<name>A0A9X4XF87_9FIRM</name>
<reference evidence="1 2" key="1">
    <citation type="journal article" date="2019" name="Nat. Med.">
        <title>A library of human gut bacterial isolates paired with longitudinal multiomics data enables mechanistic microbiome research.</title>
        <authorList>
            <person name="Poyet M."/>
            <person name="Groussin M."/>
            <person name="Gibbons S.M."/>
            <person name="Avila-Pacheco J."/>
            <person name="Jiang X."/>
            <person name="Kearney S.M."/>
            <person name="Perrotta A.R."/>
            <person name="Berdy B."/>
            <person name="Zhao S."/>
            <person name="Lieberman T.D."/>
            <person name="Swanson P.K."/>
            <person name="Smith M."/>
            <person name="Roesemann S."/>
            <person name="Alexander J.E."/>
            <person name="Rich S.A."/>
            <person name="Livny J."/>
            <person name="Vlamakis H."/>
            <person name="Clish C."/>
            <person name="Bullock K."/>
            <person name="Deik A."/>
            <person name="Scott J."/>
            <person name="Pierce K.A."/>
            <person name="Xavier R.J."/>
            <person name="Alm E.J."/>
        </authorList>
    </citation>
    <scope>NUCLEOTIDE SEQUENCE [LARGE SCALE GENOMIC DNA]</scope>
    <source>
        <strain evidence="1 2">BIOML-A198</strain>
    </source>
</reference>
<proteinExistence type="predicted"/>
<gene>
    <name evidence="1" type="ORF">GMA92_12685</name>
</gene>
<evidence type="ECO:0000313" key="2">
    <source>
        <dbReference type="Proteomes" id="UP000487649"/>
    </source>
</evidence>
<organism evidence="1 2">
    <name type="scientific">Turicibacter sanguinis</name>
    <dbReference type="NCBI Taxonomy" id="154288"/>
    <lineage>
        <taxon>Bacteria</taxon>
        <taxon>Bacillati</taxon>
        <taxon>Bacillota</taxon>
        <taxon>Erysipelotrichia</taxon>
        <taxon>Erysipelotrichales</taxon>
        <taxon>Turicibacteraceae</taxon>
        <taxon>Turicibacter</taxon>
    </lineage>
</organism>
<sequence>MKRMSKNVKREFAQLLPTSKRLKMIQKRALERLSDVCNVNNECYELMEKEKEITGSYNATSIIMIGDNIRYITKYTESLSRMQGELAESCKEIKGILNHGQGRYVCPLFLRWRFKRMLYVGELLGNIIDEMCNIHNQISEDFKVLLKNKMTEIEPKEEN</sequence>
<protein>
    <submittedName>
        <fullName evidence="1">Uncharacterized protein</fullName>
    </submittedName>
</protein>